<organism evidence="6 7">
    <name type="scientific">Clunio marinus</name>
    <dbReference type="NCBI Taxonomy" id="568069"/>
    <lineage>
        <taxon>Eukaryota</taxon>
        <taxon>Metazoa</taxon>
        <taxon>Ecdysozoa</taxon>
        <taxon>Arthropoda</taxon>
        <taxon>Hexapoda</taxon>
        <taxon>Insecta</taxon>
        <taxon>Pterygota</taxon>
        <taxon>Neoptera</taxon>
        <taxon>Endopterygota</taxon>
        <taxon>Diptera</taxon>
        <taxon>Nematocera</taxon>
        <taxon>Chironomoidea</taxon>
        <taxon>Chironomidae</taxon>
        <taxon>Clunio</taxon>
    </lineage>
</organism>
<dbReference type="GO" id="GO:0005634">
    <property type="term" value="C:nucleus"/>
    <property type="evidence" value="ECO:0007669"/>
    <property type="project" value="TreeGrafter"/>
</dbReference>
<comment type="subunit">
    <text evidence="2">Interacts with ODC1 and thereby sterically blocks ODC homodimerization.</text>
</comment>
<evidence type="ECO:0000256" key="2">
    <source>
        <dbReference type="ARBA" id="ARBA00011836"/>
    </source>
</evidence>
<dbReference type="Gene3D" id="3.40.630.60">
    <property type="match status" value="1"/>
</dbReference>
<dbReference type="PANTHER" id="PTHR10279:SF10">
    <property type="entry name" value="ORNITHINE DECARBOXYLASE ANTIZYME"/>
    <property type="match status" value="1"/>
</dbReference>
<dbReference type="STRING" id="568069.A0A1J1HSZ5"/>
<dbReference type="InterPro" id="IPR002993">
    <property type="entry name" value="ODC_AZ"/>
</dbReference>
<proteinExistence type="inferred from homology"/>
<evidence type="ECO:0000313" key="7">
    <source>
        <dbReference type="Proteomes" id="UP000183832"/>
    </source>
</evidence>
<keyword evidence="7" id="KW-1185">Reference proteome</keyword>
<dbReference type="PANTHER" id="PTHR10279">
    <property type="entry name" value="ORNITHINE DECARBOXYLASE ANTIZYME"/>
    <property type="match status" value="1"/>
</dbReference>
<feature type="region of interest" description="Disordered" evidence="5">
    <location>
        <begin position="87"/>
        <end position="117"/>
    </location>
</feature>
<dbReference type="Pfam" id="PF02100">
    <property type="entry name" value="ODC_AZ"/>
    <property type="match status" value="1"/>
</dbReference>
<keyword evidence="4" id="KW-0688">Ribosomal frameshifting</keyword>
<dbReference type="PROSITE" id="PS01337">
    <property type="entry name" value="ODC_AZ"/>
    <property type="match status" value="1"/>
</dbReference>
<evidence type="ECO:0000256" key="3">
    <source>
        <dbReference type="ARBA" id="ARBA00017712"/>
    </source>
</evidence>
<dbReference type="GO" id="GO:0045732">
    <property type="term" value="P:positive regulation of protein catabolic process"/>
    <property type="evidence" value="ECO:0007669"/>
    <property type="project" value="TreeGrafter"/>
</dbReference>
<name>A0A1J1HSZ5_9DIPT</name>
<feature type="compositionally biased region" description="Basic and acidic residues" evidence="5">
    <location>
        <begin position="175"/>
        <end position="185"/>
    </location>
</feature>
<dbReference type="Proteomes" id="UP000183832">
    <property type="component" value="Unassembled WGS sequence"/>
</dbReference>
<dbReference type="EMBL" id="CVRI01000013">
    <property type="protein sequence ID" value="CRK89598.1"/>
    <property type="molecule type" value="Genomic_DNA"/>
</dbReference>
<reference evidence="6 7" key="1">
    <citation type="submission" date="2015-04" db="EMBL/GenBank/DDBJ databases">
        <authorList>
            <person name="Syromyatnikov M.Y."/>
            <person name="Popov V.N."/>
        </authorList>
    </citation>
    <scope>NUCLEOTIDE SEQUENCE [LARGE SCALE GENOMIC DNA]</scope>
</reference>
<accession>A0A1J1HSZ5</accession>
<dbReference type="AlphaFoldDB" id="A0A1J1HSZ5"/>
<evidence type="ECO:0000256" key="5">
    <source>
        <dbReference type="SAM" id="MobiDB-lite"/>
    </source>
</evidence>
<feature type="compositionally biased region" description="Polar residues" evidence="5">
    <location>
        <begin position="87"/>
        <end position="98"/>
    </location>
</feature>
<evidence type="ECO:0000256" key="4">
    <source>
        <dbReference type="ARBA" id="ARBA00022758"/>
    </source>
</evidence>
<dbReference type="InterPro" id="IPR038581">
    <property type="entry name" value="ODC_AZ_sf"/>
</dbReference>
<protein>
    <recommendedName>
        <fullName evidence="3">Ornithine decarboxylase antizyme</fullName>
    </recommendedName>
</protein>
<dbReference type="GO" id="GO:0005737">
    <property type="term" value="C:cytoplasm"/>
    <property type="evidence" value="ECO:0007669"/>
    <property type="project" value="TreeGrafter"/>
</dbReference>
<comment type="similarity">
    <text evidence="1">Belongs to the ODC antizyme family.</text>
</comment>
<dbReference type="GO" id="GO:0075523">
    <property type="term" value="P:viral translational frameshifting"/>
    <property type="evidence" value="ECO:0007669"/>
    <property type="project" value="UniProtKB-KW"/>
</dbReference>
<dbReference type="InterPro" id="IPR016181">
    <property type="entry name" value="Acyl_CoA_acyltransferase"/>
</dbReference>
<evidence type="ECO:0000256" key="1">
    <source>
        <dbReference type="ARBA" id="ARBA00008796"/>
    </source>
</evidence>
<dbReference type="SUPFAM" id="SSF55729">
    <property type="entry name" value="Acyl-CoA N-acyltransferases (Nat)"/>
    <property type="match status" value="1"/>
</dbReference>
<gene>
    <name evidence="6" type="ORF">CLUMA_CG003291</name>
</gene>
<evidence type="ECO:0000313" key="6">
    <source>
        <dbReference type="EMBL" id="CRK89598.1"/>
    </source>
</evidence>
<dbReference type="OrthoDB" id="5959761at2759"/>
<dbReference type="GO" id="GO:0008073">
    <property type="term" value="F:ornithine decarboxylase inhibitor activity"/>
    <property type="evidence" value="ECO:0007669"/>
    <property type="project" value="InterPro"/>
</dbReference>
<feature type="compositionally biased region" description="Acidic residues" evidence="5">
    <location>
        <begin position="209"/>
        <end position="218"/>
    </location>
</feature>
<sequence length="343" mass="38558">MMSYGPKFSIPPEKNELSWPRLISEVESVVGAVKGEEKDELRMNMLVFYCDNQDMLELEKLQDFQQIGPDEEANKLRNVANFTKINNEPLSSSGNCEPSSDELMMSGNNNKRTYSTSSTSSVMSSSFCVTLGVRCGAPDVITKERTDHDKAPFIVDYARKTSFDSVSESSSDVDFSEHAEHHSSFIDEEIEDEGGKKQKVNSVERNDDTDSESDDEDDLISQIVSQKAPTRITIKLNVTDKISSSWDSVLDHGNNILYVVLPKTLTHEASKQSFLSLLEFAEEKLECDGVVLCIRKDRPDRANLVKTFMFLGFSPLHPKSPLAPPQQQGHNDEHLFLIYNIED</sequence>
<feature type="region of interest" description="Disordered" evidence="5">
    <location>
        <begin position="168"/>
        <end position="218"/>
    </location>
</feature>